<name>A0A396ISU1_MEDTR</name>
<dbReference type="Gramene" id="rna15761">
    <property type="protein sequence ID" value="RHN67563.1"/>
    <property type="gene ID" value="gene15761"/>
</dbReference>
<evidence type="ECO:0000256" key="1">
    <source>
        <dbReference type="SAM" id="MobiDB-lite"/>
    </source>
</evidence>
<reference evidence="3" key="1">
    <citation type="journal article" date="2018" name="Nat. Plants">
        <title>Whole-genome landscape of Medicago truncatula symbiotic genes.</title>
        <authorList>
            <person name="Pecrix Y."/>
            <person name="Gamas P."/>
            <person name="Carrere S."/>
        </authorList>
    </citation>
    <scope>NUCLEOTIDE SEQUENCE</scope>
    <source>
        <tissue evidence="3">Leaves</tissue>
    </source>
</reference>
<keyword evidence="2" id="KW-1133">Transmembrane helix</keyword>
<protein>
    <recommendedName>
        <fullName evidence="4">Transmembrane protein</fullName>
    </recommendedName>
</protein>
<proteinExistence type="predicted"/>
<feature type="transmembrane region" description="Helical" evidence="2">
    <location>
        <begin position="101"/>
        <end position="122"/>
    </location>
</feature>
<sequence>MEPGDFFFHNGQNPNSNSDTRAPATMANSSNNVIEPQTMMNVVGEITNPTLPPPPHVAIRPNSSMTPSTNIELVEAITMDEFWAGLDDLGVGSFESASTNFHISFIFFFLFLLHSVLMTCLMRAMMK</sequence>
<evidence type="ECO:0000313" key="3">
    <source>
        <dbReference type="EMBL" id="RHN67563.1"/>
    </source>
</evidence>
<keyword evidence="2" id="KW-0812">Transmembrane</keyword>
<feature type="compositionally biased region" description="Polar residues" evidence="1">
    <location>
        <begin position="10"/>
        <end position="31"/>
    </location>
</feature>
<accession>A0A396ISU1</accession>
<dbReference type="AlphaFoldDB" id="A0A396ISU1"/>
<organism evidence="3">
    <name type="scientific">Medicago truncatula</name>
    <name type="common">Barrel medic</name>
    <name type="synonym">Medicago tribuloides</name>
    <dbReference type="NCBI Taxonomy" id="3880"/>
    <lineage>
        <taxon>Eukaryota</taxon>
        <taxon>Viridiplantae</taxon>
        <taxon>Streptophyta</taxon>
        <taxon>Embryophyta</taxon>
        <taxon>Tracheophyta</taxon>
        <taxon>Spermatophyta</taxon>
        <taxon>Magnoliopsida</taxon>
        <taxon>eudicotyledons</taxon>
        <taxon>Gunneridae</taxon>
        <taxon>Pentapetalae</taxon>
        <taxon>rosids</taxon>
        <taxon>fabids</taxon>
        <taxon>Fabales</taxon>
        <taxon>Fabaceae</taxon>
        <taxon>Papilionoideae</taxon>
        <taxon>50 kb inversion clade</taxon>
        <taxon>NPAAA clade</taxon>
        <taxon>Hologalegina</taxon>
        <taxon>IRL clade</taxon>
        <taxon>Trifolieae</taxon>
        <taxon>Medicago</taxon>
    </lineage>
</organism>
<keyword evidence="2" id="KW-0472">Membrane</keyword>
<evidence type="ECO:0008006" key="4">
    <source>
        <dbReference type="Google" id="ProtNLM"/>
    </source>
</evidence>
<evidence type="ECO:0000256" key="2">
    <source>
        <dbReference type="SAM" id="Phobius"/>
    </source>
</evidence>
<dbReference type="Proteomes" id="UP000265566">
    <property type="component" value="Chromosome 3"/>
</dbReference>
<dbReference type="EMBL" id="PSQE01000003">
    <property type="protein sequence ID" value="RHN67563.1"/>
    <property type="molecule type" value="Genomic_DNA"/>
</dbReference>
<gene>
    <name evidence="3" type="ORF">MtrunA17_Chr3g0104021</name>
</gene>
<comment type="caution">
    <text evidence="3">The sequence shown here is derived from an EMBL/GenBank/DDBJ whole genome shotgun (WGS) entry which is preliminary data.</text>
</comment>
<feature type="region of interest" description="Disordered" evidence="1">
    <location>
        <begin position="1"/>
        <end position="31"/>
    </location>
</feature>